<dbReference type="NCBIfam" id="TIGR04255">
    <property type="entry name" value="sporadTIGR04255"/>
    <property type="match status" value="1"/>
</dbReference>
<evidence type="ECO:0000313" key="2">
    <source>
        <dbReference type="Proteomes" id="UP000509322"/>
    </source>
</evidence>
<evidence type="ECO:0000313" key="1">
    <source>
        <dbReference type="EMBL" id="QLH15887.1"/>
    </source>
</evidence>
<dbReference type="AlphaFoldDB" id="A0A7H9BWX4"/>
<dbReference type="EMBL" id="CP058690">
    <property type="protein sequence ID" value="QLH15887.1"/>
    <property type="molecule type" value="Genomic_DNA"/>
</dbReference>
<sequence>MSWAPVQQRHAIERVRFDIAFAEQIPQRVIDAVQRKFEERREQLRFGPVQPAEFHQVSFQVGTPAPSVLQKAGGWKSVRNASTGTVEALIVNQTGLAYESTDYRTWEMALRRFMSVAEFGVEQFAAVVDFRALALDYTDRFVFQGVPVEASPEEILDRALLASVSEGARKGLYTWHVHRGWFDRLDGRTILMNQNVDAVDGKTHTGSDVRSIQIYTRAEFRPEPNQFVTSDLEAIFDQLHTLCNEHFSSIISESARSMVGMRSNGSGTHA</sequence>
<reference evidence="1 2" key="1">
    <citation type="submission" date="2020-07" db="EMBL/GenBank/DDBJ databases">
        <title>The complete genome of Paracoccus pantotrophus ACCC 10489.</title>
        <authorList>
            <person name="Si Y."/>
        </authorList>
    </citation>
    <scope>NUCLEOTIDE SEQUENCE [LARGE SCALE GENOMIC DNA]</scope>
    <source>
        <strain evidence="1 2">ACCC10489</strain>
    </source>
</reference>
<dbReference type="Proteomes" id="UP000509322">
    <property type="component" value="Chromosome 2"/>
</dbReference>
<proteinExistence type="predicted"/>
<gene>
    <name evidence="1" type="ORF">HYQ43_17295</name>
</gene>
<accession>A0A7H9BWX4</accession>
<name>A0A7H9BWX4_PARPN</name>
<dbReference type="InterPro" id="IPR026349">
    <property type="entry name" value="CHP04255"/>
</dbReference>
<organism evidence="1 2">
    <name type="scientific">Paracoccus pantotrophus</name>
    <name type="common">Thiosphaera pantotropha</name>
    <dbReference type="NCBI Taxonomy" id="82367"/>
    <lineage>
        <taxon>Bacteria</taxon>
        <taxon>Pseudomonadati</taxon>
        <taxon>Pseudomonadota</taxon>
        <taxon>Alphaproteobacteria</taxon>
        <taxon>Rhodobacterales</taxon>
        <taxon>Paracoccaceae</taxon>
        <taxon>Paracoccus</taxon>
    </lineage>
</organism>
<protein>
    <submittedName>
        <fullName evidence="1">TIGR04255 family protein</fullName>
    </submittedName>
</protein>